<keyword evidence="2" id="KW-0328">Glycosyltransferase</keyword>
<reference evidence="6" key="2">
    <citation type="submission" date="2023-01" db="EMBL/GenBank/DDBJ databases">
        <authorList>
            <person name="Sun Q."/>
            <person name="Evtushenko L."/>
        </authorList>
    </citation>
    <scope>NUCLEOTIDE SEQUENCE</scope>
    <source>
        <strain evidence="6">VKM Ac-1958</strain>
    </source>
</reference>
<comment type="caution">
    <text evidence="6">The sequence shown here is derived from an EMBL/GenBank/DDBJ whole genome shotgun (WGS) entry which is preliminary data.</text>
</comment>
<dbReference type="SUPFAM" id="SSF53756">
    <property type="entry name" value="UDP-Glycosyltransferase/glycogen phosphorylase"/>
    <property type="match status" value="1"/>
</dbReference>
<dbReference type="CDD" id="cd03801">
    <property type="entry name" value="GT4_PimA-like"/>
    <property type="match status" value="1"/>
</dbReference>
<sequence>MSRPERGQEGLNLHIYPSTLEGASRLRKISSSVQRESAFSETHVVGMRRGDLPTEEQVAPDVRFIRLAGTKRTGNLGRILKTLLWQPRVFLTYRRQNVAVVAAHSVWVLPMCAALASSTGAALVYNPHELETETVAMRGLKRWVAQRIERRLVRKASVVTTVNGSIAQWYADAYDIPTPIAVTNIPEDDGSTTDLRADLGIPEDALLFVHTGNLAPGRNIPLLLEAFPDRPDRHLVFVGDGPLKGLVTEAAARQRNIHQVPPVGPFSVVGAMRSADVGVSLMEGDSLSQQYCSPNKFYESLCAGVPPLATKLVELRRVLGPHADRWTVAPEIDALRAWIDEITREDIAQFRATPPVVGSWDDQVAPMVRRYQELALERGNARARQRVSN</sequence>
<accession>A0A9W6M8S7</accession>
<evidence type="ECO:0000256" key="3">
    <source>
        <dbReference type="ARBA" id="ARBA00022679"/>
    </source>
</evidence>
<dbReference type="Gene3D" id="3.40.50.2000">
    <property type="entry name" value="Glycogen Phosphorylase B"/>
    <property type="match status" value="2"/>
</dbReference>
<reference evidence="6" key="1">
    <citation type="journal article" date="2014" name="Int. J. Syst. Evol. Microbiol.">
        <title>Complete genome sequence of Corynebacterium casei LMG S-19264T (=DSM 44701T), isolated from a smear-ripened cheese.</title>
        <authorList>
            <consortium name="US DOE Joint Genome Institute (JGI-PGF)"/>
            <person name="Walter F."/>
            <person name="Albersmeier A."/>
            <person name="Kalinowski J."/>
            <person name="Ruckert C."/>
        </authorList>
    </citation>
    <scope>NUCLEOTIDE SEQUENCE</scope>
    <source>
        <strain evidence="6">VKM Ac-1958</strain>
    </source>
</reference>
<dbReference type="InterPro" id="IPR028098">
    <property type="entry name" value="Glyco_trans_4-like_N"/>
</dbReference>
<evidence type="ECO:0000256" key="2">
    <source>
        <dbReference type="ARBA" id="ARBA00022676"/>
    </source>
</evidence>
<dbReference type="GO" id="GO:0016757">
    <property type="term" value="F:glycosyltransferase activity"/>
    <property type="evidence" value="ECO:0007669"/>
    <property type="project" value="UniProtKB-KW"/>
</dbReference>
<keyword evidence="7" id="KW-1185">Reference proteome</keyword>
<name>A0A9W6M8S7_9MICO</name>
<dbReference type="InterPro" id="IPR001296">
    <property type="entry name" value="Glyco_trans_1"/>
</dbReference>
<evidence type="ECO:0000313" key="7">
    <source>
        <dbReference type="Proteomes" id="UP001142325"/>
    </source>
</evidence>
<feature type="domain" description="Glycosyltransferase subfamily 4-like N-terminal" evidence="5">
    <location>
        <begin position="43"/>
        <end position="177"/>
    </location>
</feature>
<evidence type="ECO:0000259" key="5">
    <source>
        <dbReference type="Pfam" id="PF13579"/>
    </source>
</evidence>
<keyword evidence="3" id="KW-0808">Transferase</keyword>
<evidence type="ECO:0000256" key="1">
    <source>
        <dbReference type="ARBA" id="ARBA00021292"/>
    </source>
</evidence>
<evidence type="ECO:0000313" key="6">
    <source>
        <dbReference type="EMBL" id="GLK01551.1"/>
    </source>
</evidence>
<protein>
    <recommendedName>
        <fullName evidence="1">D-inositol 3-phosphate glycosyltransferase</fullName>
    </recommendedName>
</protein>
<feature type="domain" description="Glycosyl transferase family 1" evidence="4">
    <location>
        <begin position="193"/>
        <end position="345"/>
    </location>
</feature>
<gene>
    <name evidence="6" type="ORF">GCM10017596_12660</name>
</gene>
<dbReference type="EMBL" id="BSET01000001">
    <property type="protein sequence ID" value="GLK01551.1"/>
    <property type="molecule type" value="Genomic_DNA"/>
</dbReference>
<dbReference type="PANTHER" id="PTHR45947">
    <property type="entry name" value="SULFOQUINOVOSYL TRANSFERASE SQD2"/>
    <property type="match status" value="1"/>
</dbReference>
<dbReference type="Pfam" id="PF00534">
    <property type="entry name" value="Glycos_transf_1"/>
    <property type="match status" value="1"/>
</dbReference>
<dbReference type="InterPro" id="IPR050194">
    <property type="entry name" value="Glycosyltransferase_grp1"/>
</dbReference>
<organism evidence="6 7">
    <name type="scientific">Microbacterium keratanolyticum</name>
    <dbReference type="NCBI Taxonomy" id="67574"/>
    <lineage>
        <taxon>Bacteria</taxon>
        <taxon>Bacillati</taxon>
        <taxon>Actinomycetota</taxon>
        <taxon>Actinomycetes</taxon>
        <taxon>Micrococcales</taxon>
        <taxon>Microbacteriaceae</taxon>
        <taxon>Microbacterium</taxon>
    </lineage>
</organism>
<evidence type="ECO:0000259" key="4">
    <source>
        <dbReference type="Pfam" id="PF00534"/>
    </source>
</evidence>
<dbReference type="Pfam" id="PF13579">
    <property type="entry name" value="Glyco_trans_4_4"/>
    <property type="match status" value="1"/>
</dbReference>
<dbReference type="AlphaFoldDB" id="A0A9W6M8S7"/>
<dbReference type="GO" id="GO:1901137">
    <property type="term" value="P:carbohydrate derivative biosynthetic process"/>
    <property type="evidence" value="ECO:0007669"/>
    <property type="project" value="UniProtKB-ARBA"/>
</dbReference>
<proteinExistence type="predicted"/>
<dbReference type="PANTHER" id="PTHR45947:SF3">
    <property type="entry name" value="SULFOQUINOVOSYL TRANSFERASE SQD2"/>
    <property type="match status" value="1"/>
</dbReference>
<dbReference type="Proteomes" id="UP001142325">
    <property type="component" value="Unassembled WGS sequence"/>
</dbReference>
<dbReference type="RefSeq" id="WP_204939177.1">
    <property type="nucleotide sequence ID" value="NZ_BAAAUM010000001.1"/>
</dbReference>